<dbReference type="Gene3D" id="3.40.50.10320">
    <property type="entry name" value="LmbE-like"/>
    <property type="match status" value="1"/>
</dbReference>
<dbReference type="PANTHER" id="PTHR12993">
    <property type="entry name" value="N-ACETYLGLUCOSAMINYL-PHOSPHATIDYLINOSITOL DE-N-ACETYLASE-RELATED"/>
    <property type="match status" value="1"/>
</dbReference>
<protein>
    <submittedName>
        <fullName evidence="3">N-acetyl-1-D-myo-inositol-2-amino-2-deoxy-alpha-D-glucopyranoside deacetylase</fullName>
    </submittedName>
</protein>
<sequence>MPATYEADGVRTPHPAGGGGLLAVHAHPDDETLSTGALLATWAAAGRPVTVVTCTRGERGEVLALAGTTSEGLAVLEGDGPALAAHRERELALATAALGVDQVFLDRTTPARPGGTGGRPGPFSGDRPGLPAGPAAAGDRGAGQRYEDSGMEWVRPGVAGPAADSPPTAFARVPLDEPARRLAGLIGELRPAVVATYEPGGGYGHPDHIRAHDVTVRALALLTEDDAPAIPELWQAVAPADEVRDARRALAASREARAAAVRHGMTLPDPGEPLPPFAKDDLPGRVEHVAVAPVLDRVLTAMRAHATQVQHATHAPGPGILGFYALSNGVVAPVVERETYLVSGRHRSRTTGPR</sequence>
<dbReference type="EMBL" id="RKQZ01000001">
    <property type="protein sequence ID" value="RPF20230.1"/>
    <property type="molecule type" value="Genomic_DNA"/>
</dbReference>
<dbReference type="OrthoDB" id="158614at2"/>
<keyword evidence="1" id="KW-0862">Zinc</keyword>
<dbReference type="AlphaFoldDB" id="A0A3N4YP28"/>
<accession>A0A3N4YP28</accession>
<dbReference type="SUPFAM" id="SSF102588">
    <property type="entry name" value="LmbE-like"/>
    <property type="match status" value="1"/>
</dbReference>
<keyword evidence="4" id="KW-1185">Reference proteome</keyword>
<dbReference type="Pfam" id="PF02585">
    <property type="entry name" value="PIG-L"/>
    <property type="match status" value="1"/>
</dbReference>
<proteinExistence type="predicted"/>
<dbReference type="Proteomes" id="UP000280501">
    <property type="component" value="Unassembled WGS sequence"/>
</dbReference>
<comment type="caution">
    <text evidence="3">The sequence shown here is derived from an EMBL/GenBank/DDBJ whole genome shotgun (WGS) entry which is preliminary data.</text>
</comment>
<dbReference type="GO" id="GO:0016811">
    <property type="term" value="F:hydrolase activity, acting on carbon-nitrogen (but not peptide) bonds, in linear amides"/>
    <property type="evidence" value="ECO:0007669"/>
    <property type="project" value="TreeGrafter"/>
</dbReference>
<dbReference type="PANTHER" id="PTHR12993:SF26">
    <property type="entry name" value="1D-MYO-INOSITOL 2-ACETAMIDO-2-DEOXY-ALPHA-D-GLUCOPYRANOSIDE DEACETYLASE"/>
    <property type="match status" value="1"/>
</dbReference>
<feature type="compositionally biased region" description="Low complexity" evidence="2">
    <location>
        <begin position="121"/>
        <end position="139"/>
    </location>
</feature>
<dbReference type="InterPro" id="IPR003737">
    <property type="entry name" value="GlcNAc_PI_deacetylase-related"/>
</dbReference>
<evidence type="ECO:0000256" key="1">
    <source>
        <dbReference type="ARBA" id="ARBA00022833"/>
    </source>
</evidence>
<feature type="region of interest" description="Disordered" evidence="2">
    <location>
        <begin position="107"/>
        <end position="147"/>
    </location>
</feature>
<evidence type="ECO:0000313" key="3">
    <source>
        <dbReference type="EMBL" id="RPF20230.1"/>
    </source>
</evidence>
<organism evidence="3 4">
    <name type="scientific">Myceligenerans xiligouense</name>
    <dbReference type="NCBI Taxonomy" id="253184"/>
    <lineage>
        <taxon>Bacteria</taxon>
        <taxon>Bacillati</taxon>
        <taxon>Actinomycetota</taxon>
        <taxon>Actinomycetes</taxon>
        <taxon>Micrococcales</taxon>
        <taxon>Promicromonosporaceae</taxon>
        <taxon>Myceligenerans</taxon>
    </lineage>
</organism>
<name>A0A3N4YP28_9MICO</name>
<dbReference type="InterPro" id="IPR024078">
    <property type="entry name" value="LmbE-like_dom_sf"/>
</dbReference>
<reference evidence="3 4" key="1">
    <citation type="submission" date="2018-11" db="EMBL/GenBank/DDBJ databases">
        <title>Sequencing the genomes of 1000 actinobacteria strains.</title>
        <authorList>
            <person name="Klenk H.-P."/>
        </authorList>
    </citation>
    <scope>NUCLEOTIDE SEQUENCE [LARGE SCALE GENOMIC DNA]</scope>
    <source>
        <strain evidence="3 4">DSM 15700</strain>
    </source>
</reference>
<evidence type="ECO:0000256" key="2">
    <source>
        <dbReference type="SAM" id="MobiDB-lite"/>
    </source>
</evidence>
<dbReference type="GO" id="GO:0016137">
    <property type="term" value="P:glycoside metabolic process"/>
    <property type="evidence" value="ECO:0007669"/>
    <property type="project" value="UniProtKB-ARBA"/>
</dbReference>
<evidence type="ECO:0000313" key="4">
    <source>
        <dbReference type="Proteomes" id="UP000280501"/>
    </source>
</evidence>
<gene>
    <name evidence="3" type="ORF">EDD34_0809</name>
</gene>